<evidence type="ECO:0000256" key="4">
    <source>
        <dbReference type="HAMAP-Rule" id="MF_00528"/>
    </source>
</evidence>
<dbReference type="Gene3D" id="3.90.950.10">
    <property type="match status" value="1"/>
</dbReference>
<sequence length="201" mass="22406">MHMTEQIILASGSEIRRDLLRRAGLDIQVMPARIDEDALRGGLVSEGVQPRDVADALAEAKARKISGKEPGALVIGCDQILNLGPEILSKPETPEIARDQLQRLSGQTHMLQSAAVIYQGGEPLWRHVGVVRLRMREISEAYLDDYLARNWESVRHSVGAYKLEEEGVRLFTRIDGDYFTVLGLPMLELLSYLTMRGTLPS</sequence>
<protein>
    <recommendedName>
        <fullName evidence="4">Nucleoside triphosphate pyrophosphatase</fullName>
        <ecNumber evidence="4">3.6.1.9</ecNumber>
    </recommendedName>
    <alternativeName>
        <fullName evidence="4">Nucleotide pyrophosphatase</fullName>
        <shortName evidence="4">Nucleotide PPase</shortName>
    </alternativeName>
</protein>
<dbReference type="SUPFAM" id="SSF52972">
    <property type="entry name" value="ITPase-like"/>
    <property type="match status" value="1"/>
</dbReference>
<dbReference type="HAMAP" id="MF_00528">
    <property type="entry name" value="Maf"/>
    <property type="match status" value="1"/>
</dbReference>
<dbReference type="PANTHER" id="PTHR43213:SF5">
    <property type="entry name" value="BIFUNCTIONAL DTTP_UTP PYROPHOSPHATASE_METHYLTRANSFERASE PROTEIN-RELATED"/>
    <property type="match status" value="1"/>
</dbReference>
<dbReference type="EC" id="3.6.1.9" evidence="4"/>
<comment type="subcellular location">
    <subcellularLocation>
        <location evidence="4">Cytoplasm</location>
    </subcellularLocation>
</comment>
<proteinExistence type="inferred from homology"/>
<comment type="caution">
    <text evidence="4">Lacks conserved residue(s) required for the propagation of feature annotation.</text>
</comment>
<dbReference type="Pfam" id="PF02545">
    <property type="entry name" value="Maf"/>
    <property type="match status" value="1"/>
</dbReference>
<dbReference type="PANTHER" id="PTHR43213">
    <property type="entry name" value="BIFUNCTIONAL DTTP/UTP PYROPHOSPHATASE/METHYLTRANSFERASE PROTEIN-RELATED"/>
    <property type="match status" value="1"/>
</dbReference>
<keyword evidence="3 4" id="KW-0546">Nucleotide metabolism</keyword>
<comment type="cofactor">
    <cofactor evidence="1 4">
        <name>a divalent metal cation</name>
        <dbReference type="ChEBI" id="CHEBI:60240"/>
    </cofactor>
</comment>
<dbReference type="CDD" id="cd00555">
    <property type="entry name" value="Maf"/>
    <property type="match status" value="1"/>
</dbReference>
<dbReference type="GO" id="GO:0009117">
    <property type="term" value="P:nucleotide metabolic process"/>
    <property type="evidence" value="ECO:0007669"/>
    <property type="project" value="UniProtKB-KW"/>
</dbReference>
<comment type="catalytic activity">
    <reaction evidence="4">
        <text>a 2'-deoxyribonucleoside 5'-triphosphate + H2O = a 2'-deoxyribonucleoside 5'-phosphate + diphosphate + H(+)</text>
        <dbReference type="Rhea" id="RHEA:44644"/>
        <dbReference type="ChEBI" id="CHEBI:15377"/>
        <dbReference type="ChEBI" id="CHEBI:15378"/>
        <dbReference type="ChEBI" id="CHEBI:33019"/>
        <dbReference type="ChEBI" id="CHEBI:61560"/>
        <dbReference type="ChEBI" id="CHEBI:65317"/>
        <dbReference type="EC" id="3.6.1.9"/>
    </reaction>
</comment>
<comment type="function">
    <text evidence="4">Nucleoside triphosphate pyrophosphatase. May have a dual role in cell division arrest and in preventing the incorporation of modified nucleotides into cellular nucleic acids.</text>
</comment>
<dbReference type="STRING" id="641238.SAMN04490244_105242"/>
<dbReference type="InterPro" id="IPR003697">
    <property type="entry name" value="Maf-like"/>
</dbReference>
<name>A0A1H9UF80_9RHOB</name>
<evidence type="ECO:0000313" key="5">
    <source>
        <dbReference type="EMBL" id="SES08022.1"/>
    </source>
</evidence>
<dbReference type="InterPro" id="IPR029001">
    <property type="entry name" value="ITPase-like_fam"/>
</dbReference>
<dbReference type="GO" id="GO:0047429">
    <property type="term" value="F:nucleoside triphosphate diphosphatase activity"/>
    <property type="evidence" value="ECO:0007669"/>
    <property type="project" value="UniProtKB-EC"/>
</dbReference>
<keyword evidence="6" id="KW-1185">Reference proteome</keyword>
<gene>
    <name evidence="5" type="ORF">SAMN04490244_105242</name>
</gene>
<organism evidence="5 6">
    <name type="scientific">Tranquillimonas rosea</name>
    <dbReference type="NCBI Taxonomy" id="641238"/>
    <lineage>
        <taxon>Bacteria</taxon>
        <taxon>Pseudomonadati</taxon>
        <taxon>Pseudomonadota</taxon>
        <taxon>Alphaproteobacteria</taxon>
        <taxon>Rhodobacterales</taxon>
        <taxon>Roseobacteraceae</taxon>
        <taxon>Tranquillimonas</taxon>
    </lineage>
</organism>
<evidence type="ECO:0000256" key="3">
    <source>
        <dbReference type="ARBA" id="ARBA00023080"/>
    </source>
</evidence>
<comment type="catalytic activity">
    <reaction evidence="4">
        <text>a ribonucleoside 5'-triphosphate + H2O = a ribonucleoside 5'-phosphate + diphosphate + H(+)</text>
        <dbReference type="Rhea" id="RHEA:23996"/>
        <dbReference type="ChEBI" id="CHEBI:15377"/>
        <dbReference type="ChEBI" id="CHEBI:15378"/>
        <dbReference type="ChEBI" id="CHEBI:33019"/>
        <dbReference type="ChEBI" id="CHEBI:58043"/>
        <dbReference type="ChEBI" id="CHEBI:61557"/>
        <dbReference type="EC" id="3.6.1.9"/>
    </reaction>
</comment>
<accession>A0A1H9UF80</accession>
<reference evidence="5 6" key="1">
    <citation type="submission" date="2016-10" db="EMBL/GenBank/DDBJ databases">
        <authorList>
            <person name="de Groot N.N."/>
        </authorList>
    </citation>
    <scope>NUCLEOTIDE SEQUENCE [LARGE SCALE GENOMIC DNA]</scope>
    <source>
        <strain evidence="5 6">DSM 23042</strain>
    </source>
</reference>
<dbReference type="Proteomes" id="UP000198885">
    <property type="component" value="Unassembled WGS sequence"/>
</dbReference>
<dbReference type="AlphaFoldDB" id="A0A1H9UF80"/>
<keyword evidence="4" id="KW-0963">Cytoplasm</keyword>
<evidence type="ECO:0000256" key="2">
    <source>
        <dbReference type="ARBA" id="ARBA00022801"/>
    </source>
</evidence>
<dbReference type="NCBIfam" id="TIGR00172">
    <property type="entry name" value="maf"/>
    <property type="match status" value="1"/>
</dbReference>
<evidence type="ECO:0000256" key="1">
    <source>
        <dbReference type="ARBA" id="ARBA00001968"/>
    </source>
</evidence>
<dbReference type="PIRSF" id="PIRSF006305">
    <property type="entry name" value="Maf"/>
    <property type="match status" value="1"/>
</dbReference>
<keyword evidence="2 4" id="KW-0378">Hydrolase</keyword>
<dbReference type="GO" id="GO:0005737">
    <property type="term" value="C:cytoplasm"/>
    <property type="evidence" value="ECO:0007669"/>
    <property type="project" value="UniProtKB-SubCell"/>
</dbReference>
<dbReference type="EMBL" id="FOGU01000005">
    <property type="protein sequence ID" value="SES08022.1"/>
    <property type="molecule type" value="Genomic_DNA"/>
</dbReference>
<evidence type="ECO:0000313" key="6">
    <source>
        <dbReference type="Proteomes" id="UP000198885"/>
    </source>
</evidence>
<comment type="similarity">
    <text evidence="4">Belongs to the Maf family.</text>
</comment>
<feature type="active site" description="Proton acceptor" evidence="4">
    <location>
        <position position="78"/>
    </location>
</feature>